<evidence type="ECO:0000313" key="2">
    <source>
        <dbReference type="EMBL" id="CAF0716896.1"/>
    </source>
</evidence>
<proteinExistence type="predicted"/>
<feature type="domain" description="BRCT" evidence="1">
    <location>
        <begin position="182"/>
        <end position="269"/>
    </location>
</feature>
<gene>
    <name evidence="2" type="ORF">IZO911_LOCUS1238</name>
    <name evidence="3" type="ORF">KXQ929_LOCUS2086</name>
</gene>
<dbReference type="Gene3D" id="3.40.50.10190">
    <property type="entry name" value="BRCT domain"/>
    <property type="match status" value="2"/>
</dbReference>
<dbReference type="Proteomes" id="UP000663860">
    <property type="component" value="Unassembled WGS sequence"/>
</dbReference>
<dbReference type="InterPro" id="IPR001357">
    <property type="entry name" value="BRCT_dom"/>
</dbReference>
<reference evidence="2" key="1">
    <citation type="submission" date="2021-02" db="EMBL/GenBank/DDBJ databases">
        <authorList>
            <person name="Nowell W R."/>
        </authorList>
    </citation>
    <scope>NUCLEOTIDE SEQUENCE</scope>
</reference>
<dbReference type="InterPro" id="IPR036420">
    <property type="entry name" value="BRCT_dom_sf"/>
</dbReference>
<comment type="caution">
    <text evidence="2">The sequence shown here is derived from an EMBL/GenBank/DDBJ whole genome shotgun (WGS) entry which is preliminary data.</text>
</comment>
<sequence length="376" mass="42805">MSIPSQSQTSPIIHFTSTVRHGPSPSNPIIVSPSTSFDYDSQKQYAALISRPQLTPISSPIFIPRLSINNFDKNETNENLIAILRNNKRQRLTTCDYSSLTNVTPLNEINNKIDSSILLEISDDSDDDGEINYNNKNRYVLRPPPLMVLSQSIQAKHPEQLIDSKLNNRFSSIKDLPNSPANYSFVFHGFTSIQIEEAKRLTRRMGDCFTSEIIDITTTHVIIPNDNPHMTITLDLILAFIYGCRIVTFEWLKSSSRIGEWLRVNKFEPKNLFNSNSSLNIYRKFRQQKKSIELFNQCGLIYLTSIAEQRHLLVKLITLLGGNITVNRERAKIVIGQSSKKLSIIIYPHVTEQWAIDSIKAGKCLSTDDYQIDNNN</sequence>
<organism evidence="2 4">
    <name type="scientific">Adineta steineri</name>
    <dbReference type="NCBI Taxonomy" id="433720"/>
    <lineage>
        <taxon>Eukaryota</taxon>
        <taxon>Metazoa</taxon>
        <taxon>Spiralia</taxon>
        <taxon>Gnathifera</taxon>
        <taxon>Rotifera</taxon>
        <taxon>Eurotatoria</taxon>
        <taxon>Bdelloidea</taxon>
        <taxon>Adinetida</taxon>
        <taxon>Adinetidae</taxon>
        <taxon>Adineta</taxon>
    </lineage>
</organism>
<dbReference type="Pfam" id="PF00533">
    <property type="entry name" value="BRCT"/>
    <property type="match status" value="1"/>
</dbReference>
<evidence type="ECO:0000259" key="1">
    <source>
        <dbReference type="PROSITE" id="PS50172"/>
    </source>
</evidence>
<dbReference type="SUPFAM" id="SSF52113">
    <property type="entry name" value="BRCT domain"/>
    <property type="match status" value="2"/>
</dbReference>
<protein>
    <recommendedName>
        <fullName evidence="1">BRCT domain-containing protein</fullName>
    </recommendedName>
</protein>
<dbReference type="AlphaFoldDB" id="A0A813M9B5"/>
<accession>A0A813M9B5</accession>
<feature type="domain" description="BRCT" evidence="1">
    <location>
        <begin position="301"/>
        <end position="372"/>
    </location>
</feature>
<dbReference type="EMBL" id="CAJNOE010000005">
    <property type="protein sequence ID" value="CAF0716896.1"/>
    <property type="molecule type" value="Genomic_DNA"/>
</dbReference>
<dbReference type="CDD" id="cd17751">
    <property type="entry name" value="BRCT_microcephalin_rpt3"/>
    <property type="match status" value="1"/>
</dbReference>
<dbReference type="Proteomes" id="UP000663868">
    <property type="component" value="Unassembled WGS sequence"/>
</dbReference>
<name>A0A813M9B5_9BILA</name>
<evidence type="ECO:0000313" key="3">
    <source>
        <dbReference type="EMBL" id="CAF3539443.1"/>
    </source>
</evidence>
<dbReference type="PROSITE" id="PS50172">
    <property type="entry name" value="BRCT"/>
    <property type="match status" value="2"/>
</dbReference>
<evidence type="ECO:0000313" key="4">
    <source>
        <dbReference type="Proteomes" id="UP000663860"/>
    </source>
</evidence>
<dbReference type="CDD" id="cd00027">
    <property type="entry name" value="BRCT"/>
    <property type="match status" value="1"/>
</dbReference>
<dbReference type="EMBL" id="CAJOBB010000061">
    <property type="protein sequence ID" value="CAF3539443.1"/>
    <property type="molecule type" value="Genomic_DNA"/>
</dbReference>